<dbReference type="InterPro" id="IPR050667">
    <property type="entry name" value="PPR-containing_protein"/>
</dbReference>
<evidence type="ECO:0000259" key="4">
    <source>
        <dbReference type="Pfam" id="PF12274"/>
    </source>
</evidence>
<dbReference type="ExpressionAtlas" id="R7W1H5">
    <property type="expression patterns" value="baseline"/>
</dbReference>
<comment type="similarity">
    <text evidence="1">Belongs to the PPR family. P subfamily.</text>
</comment>
<dbReference type="Pfam" id="PF01535">
    <property type="entry name" value="PPR"/>
    <property type="match status" value="4"/>
</dbReference>
<dbReference type="Pfam" id="PF12274">
    <property type="entry name" value="DUF3615"/>
    <property type="match status" value="1"/>
</dbReference>
<sequence length="1507" mass="169515">MALLFLLDTNFISFSTTSSSDLRREPKIGHRGYANNAPELSSNKGSLFDGERCYTLGKREGTSLCNSAVAGASEEAGFSVEHEIGDKCEADVHLAAKLGPGIGKLIVSKCSFIFDTGRDTFEGNCSLRDVLKLGLWLSPETLRRFWRASWLRPEDFLDILIGFGQGAAEVRNARFLWNLYRWASWQSKDFRHLPRSNDIMVSILADAHMLSQAESLLLLLDDNRALTDASRLFSQITQMYSEAGHLDKSVALFDRARSKCLIPSASCYQVLLNRLVGRRKEELVLKVYVDMLEVGLGSCTEGDVLDFVISALVKGDKFLQAIRIIRQLKSLNIEISKGSLSTVAKEFCKKKDIGDMMNFLEEWRYLPELRLCNRMLASLCTNLGTDEAWFVLQRLESLGFAPDATTFGIFICHSCREMKLKAAFLYLSECFSRHIEPKVCAYNAIIGGVFTEGLYRHAKYILEDMIERKIMPELLTYRILLAGYCKYRQFDDIEHILRTMETNGVNDLPSGNCVLSKALSFLGLDHLGVKVKRDNAAGFPKAEFFDSVGNGLYLDTDTKKFEISLVQILDNALYLDINSKIVSACQQGNVASALLLKDEAFQWGHYISPASCLELIKSLCASPVHVMDVIDLMKEMPYTFDKLDAQTLNLVVQTLSKNEMSARARLVLDRLFRRGLPVNQDTYTYLLIGFCTERNIAGFWECWNVATKFSWSPDKKDLMPLISHLCKWGVVEESLQLISSLLDCYPNLFFSAYCALLKELCRTGYTNVGCAMLEALLEKGVDVGRSLILNVAEGFLTEQKTVESIGLYDICLHKNIVSAVFTHQFAFSSLSWFDAERCKDLVQSMLKTECSDVPAFSCIVNELLHTGKVSQAISVVEASTLGKKSSDKLLNSILQSYCCLNNWRKVDAVLCIMLKIHASISISSYRLLVRRMCEQSQFSSALYLKELIQDSDKSKDLILYNILLFYLFKRRNILQVQDLLKDMKGNGISPDKTTYDFLVYGFHKSGDTDRSVTMLDACITQGLTPSNRSLRIVLSHHCMSGNLEKALQLFHLIEGSGWKHGLVIELTIISALLSFGRYSEAKSCLNNLSRSALTISYISFDVLIKEFCRQGDVDMSVNLINTMLKHARLPSEASYSSVIYRLCILKEFDRALDFLAEMQLENLKPSEMSCDALMRGLCAMGRTSDAKKILELLKTFGSAPSFGMYRTVFDNYRRCNNTSEAAGLLHDMQQAGHVPNFEMQWSVISNLSSTDRKTEGYEQPILSKIISSILDASRLIGIYLRGHYTKTGASGMCKNVYSSGQTVAASRPTDLAYELDGVVCFQEFYMGEIGCLSMYYHLNFTTKTKGADDFHGGINNLFFAEVTQIKGESAEYVLNCFCMVKRNDNGRCYECMYYGNVDLKHPVNADKYKGRHSHPHKVGYGLVDRGVPEYIQNEEDMLADEEARIRYIYKCPDDRTIVAKSNGARMPAVLAKREDVGLAKRENAGLAKRDDAQGKGKYIVPARRQLV</sequence>
<feature type="domain" description="DUF3615" evidence="4">
    <location>
        <begin position="1307"/>
        <end position="1402"/>
    </location>
</feature>
<dbReference type="EnsemblPlants" id="EMT03145">
    <property type="protein sequence ID" value="EMT03145"/>
    <property type="gene ID" value="F775_09877"/>
</dbReference>
<proteinExistence type="inferred from homology"/>
<dbReference type="Pfam" id="PF13041">
    <property type="entry name" value="PPR_2"/>
    <property type="match status" value="2"/>
</dbReference>
<evidence type="ECO:0000313" key="5">
    <source>
        <dbReference type="EnsemblPlants" id="EMT03145"/>
    </source>
</evidence>
<keyword evidence="2" id="KW-0677">Repeat</keyword>
<dbReference type="PANTHER" id="PTHR47939:SF6">
    <property type="entry name" value="OS03G0168400 PROTEIN"/>
    <property type="match status" value="1"/>
</dbReference>
<evidence type="ECO:0000256" key="3">
    <source>
        <dbReference type="ARBA" id="ARBA00022946"/>
    </source>
</evidence>
<organism evidence="5">
    <name type="scientific">Aegilops tauschii</name>
    <name type="common">Tausch's goatgrass</name>
    <name type="synonym">Aegilops squarrosa</name>
    <dbReference type="NCBI Taxonomy" id="37682"/>
    <lineage>
        <taxon>Eukaryota</taxon>
        <taxon>Viridiplantae</taxon>
        <taxon>Streptophyta</taxon>
        <taxon>Embryophyta</taxon>
        <taxon>Tracheophyta</taxon>
        <taxon>Spermatophyta</taxon>
        <taxon>Magnoliopsida</taxon>
        <taxon>Liliopsida</taxon>
        <taxon>Poales</taxon>
        <taxon>Poaceae</taxon>
        <taxon>BOP clade</taxon>
        <taxon>Pooideae</taxon>
        <taxon>Triticodae</taxon>
        <taxon>Triticeae</taxon>
        <taxon>Triticinae</taxon>
        <taxon>Aegilops</taxon>
    </lineage>
</organism>
<dbReference type="InterPro" id="IPR011990">
    <property type="entry name" value="TPR-like_helical_dom_sf"/>
</dbReference>
<accession>R7W1H5</accession>
<dbReference type="InterPro" id="IPR022059">
    <property type="entry name" value="DUF3615"/>
</dbReference>
<evidence type="ECO:0000256" key="1">
    <source>
        <dbReference type="ARBA" id="ARBA00007626"/>
    </source>
</evidence>
<keyword evidence="3" id="KW-0809">Transit peptide</keyword>
<protein>
    <recommendedName>
        <fullName evidence="4">DUF3615 domain-containing protein</fullName>
    </recommendedName>
</protein>
<dbReference type="Gene3D" id="1.25.40.10">
    <property type="entry name" value="Tetratricopeptide repeat domain"/>
    <property type="match status" value="5"/>
</dbReference>
<dbReference type="PROSITE" id="PS51375">
    <property type="entry name" value="PPR"/>
    <property type="match status" value="7"/>
</dbReference>
<name>R7W1H5_AEGTA</name>
<dbReference type="PANTHER" id="PTHR47939">
    <property type="entry name" value="MEMBRANE-ASSOCIATED SALT-INDUCIBLE PROTEIN-LIKE"/>
    <property type="match status" value="1"/>
</dbReference>
<dbReference type="InterPro" id="IPR002885">
    <property type="entry name" value="PPR_rpt"/>
</dbReference>
<reference evidence="5" key="1">
    <citation type="submission" date="2015-06" db="UniProtKB">
        <authorList>
            <consortium name="EnsemblPlants"/>
        </authorList>
    </citation>
    <scope>IDENTIFICATION</scope>
</reference>
<dbReference type="NCBIfam" id="TIGR00756">
    <property type="entry name" value="PPR"/>
    <property type="match status" value="4"/>
</dbReference>
<evidence type="ECO:0000256" key="2">
    <source>
        <dbReference type="ARBA" id="ARBA00022737"/>
    </source>
</evidence>